<proteinExistence type="predicted"/>
<dbReference type="AlphaFoldDB" id="A0A1Q2LEU0"/>
<evidence type="ECO:0000313" key="3">
    <source>
        <dbReference type="Proteomes" id="UP000188298"/>
    </source>
</evidence>
<protein>
    <recommendedName>
        <fullName evidence="4">Terminase</fullName>
    </recommendedName>
</protein>
<evidence type="ECO:0000313" key="2">
    <source>
        <dbReference type="EMBL" id="AQQ59355.1"/>
    </source>
</evidence>
<dbReference type="KEGG" id="hbl:XJ32_01155"/>
<sequence length="201" mass="22468">MHDEKIKREVEIFYKSNHTNAAETSRKFNLPYTTIKKWIEKEGWESGSAIKDIETTSKEVVTESFNLVTKTAQNRLKNEIIQNLGESAYNVDSVILNSLMNEASESLLIQAMSLNHINKSLALNASIAKNALMELSINDDGSMQSKMAIIACSEKVSKIFNELKTSLYGKEITITQNAKSDLSEMSDGELLELINKADLSE</sequence>
<accession>A0A1Q2LEU0</accession>
<dbReference type="EMBL" id="CP019645">
    <property type="protein sequence ID" value="AQQ59355.1"/>
    <property type="molecule type" value="Genomic_DNA"/>
</dbReference>
<gene>
    <name evidence="1" type="ORF">XJ32_01155</name>
    <name evidence="2" type="ORF">XJ32_03785</name>
</gene>
<reference evidence="1 3" key="1">
    <citation type="submission" date="2017-02" db="EMBL/GenBank/DDBJ databases">
        <title>Whole genome sequencing of Helicobacter bilis strain AAQJH.</title>
        <authorList>
            <person name="Conlan S."/>
            <person name="Thomas P.J."/>
            <person name="Mullikin J."/>
            <person name="Palmore T.N."/>
            <person name="Frank K.M."/>
            <person name="Segre J.A."/>
        </authorList>
    </citation>
    <scope>NUCLEOTIDE SEQUENCE [LARGE SCALE GENOMIC DNA]</scope>
    <source>
        <strain evidence="1 3">AAQJH</strain>
    </source>
</reference>
<dbReference type="Proteomes" id="UP000188298">
    <property type="component" value="Chromosome"/>
</dbReference>
<evidence type="ECO:0000313" key="1">
    <source>
        <dbReference type="EMBL" id="AQQ58935.1"/>
    </source>
</evidence>
<evidence type="ECO:0008006" key="4">
    <source>
        <dbReference type="Google" id="ProtNLM"/>
    </source>
</evidence>
<dbReference type="RefSeq" id="WP_077388070.1">
    <property type="nucleotide sequence ID" value="NZ_CP019645.1"/>
</dbReference>
<dbReference type="KEGG" id="hbl:XJ32_03785"/>
<organism evidence="1 3">
    <name type="scientific">Helicobacter bilis</name>
    <dbReference type="NCBI Taxonomy" id="37372"/>
    <lineage>
        <taxon>Bacteria</taxon>
        <taxon>Pseudomonadati</taxon>
        <taxon>Campylobacterota</taxon>
        <taxon>Epsilonproteobacteria</taxon>
        <taxon>Campylobacterales</taxon>
        <taxon>Helicobacteraceae</taxon>
        <taxon>Helicobacter</taxon>
    </lineage>
</organism>
<dbReference type="EMBL" id="CP019645">
    <property type="protein sequence ID" value="AQQ58935.1"/>
    <property type="molecule type" value="Genomic_DNA"/>
</dbReference>
<name>A0A1Q2LEU0_9HELI</name>